<protein>
    <submittedName>
        <fullName evidence="3">Fatty acid desaturase</fullName>
    </submittedName>
</protein>
<feature type="transmembrane region" description="Helical" evidence="1">
    <location>
        <begin position="96"/>
        <end position="116"/>
    </location>
</feature>
<dbReference type="GO" id="GO:0016717">
    <property type="term" value="F:oxidoreductase activity, acting on paired donors, with oxidation of a pair of donors resulting in the reduction of molecular oxygen to two molecules of water"/>
    <property type="evidence" value="ECO:0007669"/>
    <property type="project" value="TreeGrafter"/>
</dbReference>
<accession>A0A8J3CXE2</accession>
<evidence type="ECO:0000313" key="3">
    <source>
        <dbReference type="EMBL" id="GHB39394.1"/>
    </source>
</evidence>
<keyword evidence="1" id="KW-0472">Membrane</keyword>
<dbReference type="EMBL" id="BMYF01000011">
    <property type="protein sequence ID" value="GHB39394.1"/>
    <property type="molecule type" value="Genomic_DNA"/>
</dbReference>
<sequence length="355" mass="41155">MRPPRFSTASSFHADLKERIKNYFTEKNIKPTGNFSLYFKAVVMVIAFVFIYIHLVFFTPFWPFAILEAIILGALTAGIGFNVMHDGAHGSFSRKGWVNELAGISINFLGANVFMWKTKHNVAHHSFTNVDDHDDDLNAGVFLRLGPTQKRYKIHKYQHRYFIFIYSILYFYWVFFTDYKKYVTRKVGETPIKKMDVKEHISFWGFKVVHLFLFIVLPIYMVGFLPWLAGFMIFGLATGVIMSVVFQLAHVLEETSFPVPDKATNKLEDDWAIHQLKTTANFATRNKVLSWFIGGLNFQIEHHLFPNISHIHYPAISQIIKQTCQEYGIPYIEHPKMRVALASHINHLRHLGQSS</sequence>
<feature type="transmembrane region" description="Helical" evidence="1">
    <location>
        <begin position="161"/>
        <end position="179"/>
    </location>
</feature>
<dbReference type="PANTHER" id="PTHR19353:SF19">
    <property type="entry name" value="DELTA(5) FATTY ACID DESATURASE C-RELATED"/>
    <property type="match status" value="1"/>
</dbReference>
<dbReference type="CDD" id="cd03506">
    <property type="entry name" value="Delta6-FADS-like"/>
    <property type="match status" value="1"/>
</dbReference>
<evidence type="ECO:0000313" key="4">
    <source>
        <dbReference type="Proteomes" id="UP000642809"/>
    </source>
</evidence>
<name>A0A8J3CXE2_9BACT</name>
<evidence type="ECO:0000259" key="2">
    <source>
        <dbReference type="Pfam" id="PF00487"/>
    </source>
</evidence>
<evidence type="ECO:0000256" key="1">
    <source>
        <dbReference type="SAM" id="Phobius"/>
    </source>
</evidence>
<proteinExistence type="predicted"/>
<dbReference type="GO" id="GO:0008610">
    <property type="term" value="P:lipid biosynthetic process"/>
    <property type="evidence" value="ECO:0007669"/>
    <property type="project" value="UniProtKB-ARBA"/>
</dbReference>
<feature type="transmembrane region" description="Helical" evidence="1">
    <location>
        <begin position="200"/>
        <end position="221"/>
    </location>
</feature>
<dbReference type="InterPro" id="IPR005804">
    <property type="entry name" value="FA_desaturase_dom"/>
</dbReference>
<keyword evidence="1" id="KW-0812">Transmembrane</keyword>
<dbReference type="GO" id="GO:0016020">
    <property type="term" value="C:membrane"/>
    <property type="evidence" value="ECO:0007669"/>
    <property type="project" value="TreeGrafter"/>
</dbReference>
<organism evidence="3 4">
    <name type="scientific">Mongoliitalea lutea</name>
    <dbReference type="NCBI Taxonomy" id="849756"/>
    <lineage>
        <taxon>Bacteria</taxon>
        <taxon>Pseudomonadati</taxon>
        <taxon>Bacteroidota</taxon>
        <taxon>Cytophagia</taxon>
        <taxon>Cytophagales</taxon>
        <taxon>Cyclobacteriaceae</taxon>
        <taxon>Mongoliitalea</taxon>
    </lineage>
</organism>
<dbReference type="AlphaFoldDB" id="A0A8J3CXE2"/>
<comment type="caution">
    <text evidence="3">The sequence shown here is derived from an EMBL/GenBank/DDBJ whole genome shotgun (WGS) entry which is preliminary data.</text>
</comment>
<dbReference type="InterPro" id="IPR012171">
    <property type="entry name" value="Fatty_acid_desaturase"/>
</dbReference>
<feature type="transmembrane region" description="Helical" evidence="1">
    <location>
        <begin position="227"/>
        <end position="252"/>
    </location>
</feature>
<reference evidence="3" key="2">
    <citation type="submission" date="2020-09" db="EMBL/GenBank/DDBJ databases">
        <authorList>
            <person name="Sun Q."/>
            <person name="Kim S."/>
        </authorList>
    </citation>
    <scope>NUCLEOTIDE SEQUENCE</scope>
    <source>
        <strain evidence="3">KCTC 23224</strain>
    </source>
</reference>
<feature type="transmembrane region" description="Helical" evidence="1">
    <location>
        <begin position="61"/>
        <end position="84"/>
    </location>
</feature>
<keyword evidence="1" id="KW-1133">Transmembrane helix</keyword>
<keyword evidence="4" id="KW-1185">Reference proteome</keyword>
<feature type="domain" description="Fatty acid desaturase" evidence="2">
    <location>
        <begin position="61"/>
        <end position="333"/>
    </location>
</feature>
<dbReference type="Proteomes" id="UP000642809">
    <property type="component" value="Unassembled WGS sequence"/>
</dbReference>
<reference evidence="3" key="1">
    <citation type="journal article" date="2014" name="Int. J. Syst. Evol. Microbiol.">
        <title>Complete genome sequence of Corynebacterium casei LMG S-19264T (=DSM 44701T), isolated from a smear-ripened cheese.</title>
        <authorList>
            <consortium name="US DOE Joint Genome Institute (JGI-PGF)"/>
            <person name="Walter F."/>
            <person name="Albersmeier A."/>
            <person name="Kalinowski J."/>
            <person name="Ruckert C."/>
        </authorList>
    </citation>
    <scope>NUCLEOTIDE SEQUENCE</scope>
    <source>
        <strain evidence="3">KCTC 23224</strain>
    </source>
</reference>
<feature type="transmembrane region" description="Helical" evidence="1">
    <location>
        <begin position="37"/>
        <end position="55"/>
    </location>
</feature>
<dbReference type="Pfam" id="PF00487">
    <property type="entry name" value="FA_desaturase"/>
    <property type="match status" value="1"/>
</dbReference>
<dbReference type="PANTHER" id="PTHR19353">
    <property type="entry name" value="FATTY ACID DESATURASE 2"/>
    <property type="match status" value="1"/>
</dbReference>
<gene>
    <name evidence="3" type="ORF">GCM10008106_20760</name>
</gene>
<dbReference type="RefSeq" id="WP_189581813.1">
    <property type="nucleotide sequence ID" value="NZ_BMYF01000011.1"/>
</dbReference>
<dbReference type="PIRSF" id="PIRSF015921">
    <property type="entry name" value="FA_sphinglp_des"/>
    <property type="match status" value="1"/>
</dbReference>